<name>A0ABQ6WEU9_9EURO</name>
<reference evidence="2 3" key="1">
    <citation type="submission" date="2019-04" db="EMBL/GenBank/DDBJ databases">
        <authorList>
            <consortium name="DOE Joint Genome Institute"/>
            <person name="Mondo S."/>
            <person name="Kjaerbolling I."/>
            <person name="Vesth T."/>
            <person name="Frisvad J.C."/>
            <person name="Nybo J.L."/>
            <person name="Theobald S."/>
            <person name="Kildgaard S."/>
            <person name="Isbrandt T."/>
            <person name="Kuo A."/>
            <person name="Sato A."/>
            <person name="Lyhne E.K."/>
            <person name="Kogle M.E."/>
            <person name="Wiebenga A."/>
            <person name="Kun R.S."/>
            <person name="Lubbers R.J."/>
            <person name="Makela M.R."/>
            <person name="Barry K."/>
            <person name="Chovatia M."/>
            <person name="Clum A."/>
            <person name="Daum C."/>
            <person name="Haridas S."/>
            <person name="He G."/>
            <person name="LaButti K."/>
            <person name="Lipzen A."/>
            <person name="Riley R."/>
            <person name="Salamov A."/>
            <person name="Simmons B.A."/>
            <person name="Magnuson J.K."/>
            <person name="Henrissat B."/>
            <person name="Mortensen U.H."/>
            <person name="Larsen T.O."/>
            <person name="Devries R.P."/>
            <person name="Grigoriev I.V."/>
            <person name="Machida M."/>
            <person name="Baker S.E."/>
            <person name="Andersen M.R."/>
            <person name="Cantor M.N."/>
            <person name="Hua S.X."/>
        </authorList>
    </citation>
    <scope>NUCLEOTIDE SEQUENCE [LARGE SCALE GENOMIC DNA]</scope>
    <source>
        <strain evidence="2 3">CBS 117616</strain>
    </source>
</reference>
<evidence type="ECO:0000313" key="2">
    <source>
        <dbReference type="EMBL" id="KAE8415660.1"/>
    </source>
</evidence>
<evidence type="ECO:0008006" key="4">
    <source>
        <dbReference type="Google" id="ProtNLM"/>
    </source>
</evidence>
<keyword evidence="3" id="KW-1185">Reference proteome</keyword>
<feature type="signal peptide" evidence="1">
    <location>
        <begin position="1"/>
        <end position="18"/>
    </location>
</feature>
<organism evidence="2 3">
    <name type="scientific">Aspergillus pseudocaelatus</name>
    <dbReference type="NCBI Taxonomy" id="1825620"/>
    <lineage>
        <taxon>Eukaryota</taxon>
        <taxon>Fungi</taxon>
        <taxon>Dikarya</taxon>
        <taxon>Ascomycota</taxon>
        <taxon>Pezizomycotina</taxon>
        <taxon>Eurotiomycetes</taxon>
        <taxon>Eurotiomycetidae</taxon>
        <taxon>Eurotiales</taxon>
        <taxon>Aspergillaceae</taxon>
        <taxon>Aspergillus</taxon>
        <taxon>Aspergillus subgen. Circumdati</taxon>
    </lineage>
</organism>
<dbReference type="Proteomes" id="UP000325395">
    <property type="component" value="Unassembled WGS sequence"/>
</dbReference>
<protein>
    <recommendedName>
        <fullName evidence="4">Secreted protein</fullName>
    </recommendedName>
</protein>
<feature type="chain" id="PRO_5046024695" description="Secreted protein" evidence="1">
    <location>
        <begin position="19"/>
        <end position="96"/>
    </location>
</feature>
<proteinExistence type="predicted"/>
<evidence type="ECO:0000256" key="1">
    <source>
        <dbReference type="SAM" id="SignalP"/>
    </source>
</evidence>
<keyword evidence="1" id="KW-0732">Signal</keyword>
<gene>
    <name evidence="2" type="ORF">BDV36DRAFT_262230</name>
</gene>
<dbReference type="EMBL" id="ML735763">
    <property type="protein sequence ID" value="KAE8415660.1"/>
    <property type="molecule type" value="Genomic_DNA"/>
</dbReference>
<accession>A0ABQ6WEU9</accession>
<sequence length="96" mass="10694">MAWWGSTRCTMKCSRALAVALCVQHFETISFNATDSSGPSDIPISNQTFAGACSTLQICLSRTWGWVPCLKFQIHGYTSFGLYSEFMGPWTPRRSC</sequence>
<evidence type="ECO:0000313" key="3">
    <source>
        <dbReference type="Proteomes" id="UP000325395"/>
    </source>
</evidence>